<feature type="transmembrane region" description="Helical" evidence="1">
    <location>
        <begin position="75"/>
        <end position="97"/>
    </location>
</feature>
<dbReference type="Proteomes" id="UP001460072">
    <property type="component" value="Unassembled WGS sequence"/>
</dbReference>
<dbReference type="Pfam" id="PF04134">
    <property type="entry name" value="DCC1-like"/>
    <property type="match status" value="1"/>
</dbReference>
<protein>
    <submittedName>
        <fullName evidence="2">DCC1-like thiol-disulfide oxidoreductase family protein</fullName>
    </submittedName>
</protein>
<evidence type="ECO:0000313" key="3">
    <source>
        <dbReference type="Proteomes" id="UP001460072"/>
    </source>
</evidence>
<evidence type="ECO:0000313" key="2">
    <source>
        <dbReference type="EMBL" id="MEM0542915.1"/>
    </source>
</evidence>
<keyword evidence="3" id="KW-1185">Reference proteome</keyword>
<evidence type="ECO:0000256" key="1">
    <source>
        <dbReference type="SAM" id="Phobius"/>
    </source>
</evidence>
<accession>A0ABU9N8N1</accession>
<reference evidence="2 3" key="1">
    <citation type="submission" date="2024-03" db="EMBL/GenBank/DDBJ databases">
        <title>Two novel species of the genus Flavobacterium exhibiting potentially degradation of complex polysaccharides.</title>
        <authorList>
            <person name="Lian X."/>
        </authorList>
    </citation>
    <scope>NUCLEOTIDE SEQUENCE [LARGE SCALE GENOMIC DNA]</scope>
    <source>
        <strain evidence="3">j3</strain>
    </source>
</reference>
<keyword evidence="1" id="KW-0472">Membrane</keyword>
<gene>
    <name evidence="2" type="ORF">WFZ85_09810</name>
</gene>
<dbReference type="RefSeq" id="WP_342696118.1">
    <property type="nucleotide sequence ID" value="NZ_JBCGDO010000012.1"/>
</dbReference>
<keyword evidence="1" id="KW-0812">Transmembrane</keyword>
<organism evidence="2 3">
    <name type="scientific">Flavobacterium aureirubrum</name>
    <dbReference type="NCBI Taxonomy" id="3133147"/>
    <lineage>
        <taxon>Bacteria</taxon>
        <taxon>Pseudomonadati</taxon>
        <taxon>Bacteroidota</taxon>
        <taxon>Flavobacteriia</taxon>
        <taxon>Flavobacteriales</taxon>
        <taxon>Flavobacteriaceae</taxon>
        <taxon>Flavobacterium</taxon>
    </lineage>
</organism>
<dbReference type="InterPro" id="IPR007263">
    <property type="entry name" value="DCC1-like"/>
</dbReference>
<name>A0ABU9N8N1_9FLAO</name>
<proteinExistence type="predicted"/>
<dbReference type="EMBL" id="JBCGDO010000012">
    <property type="protein sequence ID" value="MEM0542915.1"/>
    <property type="molecule type" value="Genomic_DNA"/>
</dbReference>
<keyword evidence="1" id="KW-1133">Transmembrane helix</keyword>
<comment type="caution">
    <text evidence="2">The sequence shown here is derived from an EMBL/GenBank/DDBJ whole genome shotgun (WGS) entry which is preliminary data.</text>
</comment>
<sequence>MVNKLTIYIDGWCPICKKFKRIVTKLDFFNLIAVEDIRTSEILDEKKIKLMFSKSSDDLSFYGFDSIFEINKRLVILWILLPFTFVLKITKIGSFLYNELSVKRKIIPLNCDAECKLN</sequence>